<gene>
    <name evidence="2" type="ORF">NPIL_399201</name>
</gene>
<keyword evidence="3" id="KW-1185">Reference proteome</keyword>
<reference evidence="2" key="1">
    <citation type="submission" date="2020-08" db="EMBL/GenBank/DDBJ databases">
        <title>Multicomponent nature underlies the extraordinary mechanical properties of spider dragline silk.</title>
        <authorList>
            <person name="Kono N."/>
            <person name="Nakamura H."/>
            <person name="Mori M."/>
            <person name="Yoshida Y."/>
            <person name="Ohtoshi R."/>
            <person name="Malay A.D."/>
            <person name="Moran D.A.P."/>
            <person name="Tomita M."/>
            <person name="Numata K."/>
            <person name="Arakawa K."/>
        </authorList>
    </citation>
    <scope>NUCLEOTIDE SEQUENCE</scope>
</reference>
<evidence type="ECO:0000256" key="1">
    <source>
        <dbReference type="SAM" id="MobiDB-lite"/>
    </source>
</evidence>
<protein>
    <submittedName>
        <fullName evidence="2">Uncharacterized protein</fullName>
    </submittedName>
</protein>
<sequence>MHYRVKPNRWGFSMGEKSLPPHPIAMGGGGSEVKKSRRSSDKWGFDCVTIGRLTGGKRDQSALKVLKSQIESEREYFDRG</sequence>
<dbReference type="EMBL" id="BMAW01114176">
    <property type="protein sequence ID" value="GFT60612.1"/>
    <property type="molecule type" value="Genomic_DNA"/>
</dbReference>
<accession>A0A8X6TYH6</accession>
<comment type="caution">
    <text evidence="2">The sequence shown here is derived from an EMBL/GenBank/DDBJ whole genome shotgun (WGS) entry which is preliminary data.</text>
</comment>
<proteinExistence type="predicted"/>
<feature type="region of interest" description="Disordered" evidence="1">
    <location>
        <begin position="12"/>
        <end position="39"/>
    </location>
</feature>
<dbReference type="Proteomes" id="UP000887013">
    <property type="component" value="Unassembled WGS sequence"/>
</dbReference>
<organism evidence="2 3">
    <name type="scientific">Nephila pilipes</name>
    <name type="common">Giant wood spider</name>
    <name type="synonym">Nephila maculata</name>
    <dbReference type="NCBI Taxonomy" id="299642"/>
    <lineage>
        <taxon>Eukaryota</taxon>
        <taxon>Metazoa</taxon>
        <taxon>Ecdysozoa</taxon>
        <taxon>Arthropoda</taxon>
        <taxon>Chelicerata</taxon>
        <taxon>Arachnida</taxon>
        <taxon>Araneae</taxon>
        <taxon>Araneomorphae</taxon>
        <taxon>Entelegynae</taxon>
        <taxon>Araneoidea</taxon>
        <taxon>Nephilidae</taxon>
        <taxon>Nephila</taxon>
    </lineage>
</organism>
<evidence type="ECO:0000313" key="2">
    <source>
        <dbReference type="EMBL" id="GFT60612.1"/>
    </source>
</evidence>
<dbReference type="AlphaFoldDB" id="A0A8X6TYH6"/>
<evidence type="ECO:0000313" key="3">
    <source>
        <dbReference type="Proteomes" id="UP000887013"/>
    </source>
</evidence>
<name>A0A8X6TYH6_NEPPI</name>